<evidence type="ECO:0000313" key="2">
    <source>
        <dbReference type="Proteomes" id="UP000464620"/>
    </source>
</evidence>
<protein>
    <submittedName>
        <fullName evidence="1">Uncharacterized protein</fullName>
    </submittedName>
</protein>
<dbReference type="AlphaFoldDB" id="A0A6B9VFF2"/>
<reference evidence="1 2" key="1">
    <citation type="submission" date="2020-01" db="EMBL/GenBank/DDBJ databases">
        <title>Genome sequence of Arachis hypogaea, cultivar Shitouqi.</title>
        <authorList>
            <person name="Zhuang W."/>
            <person name="Chen H."/>
            <person name="Varshney R."/>
            <person name="Wang D."/>
            <person name="Ming R."/>
        </authorList>
    </citation>
    <scope>NUCLEOTIDE SEQUENCE [LARGE SCALE GENOMIC DNA]</scope>
    <source>
        <tissue evidence="1">Young leaf</tissue>
    </source>
</reference>
<dbReference type="EMBL" id="CP031001">
    <property type="protein sequence ID" value="QHN79785.1"/>
    <property type="molecule type" value="Genomic_DNA"/>
</dbReference>
<dbReference type="Proteomes" id="UP000464620">
    <property type="component" value="Chromosome B09"/>
</dbReference>
<evidence type="ECO:0000313" key="1">
    <source>
        <dbReference type="EMBL" id="QHN79785.1"/>
    </source>
</evidence>
<gene>
    <name evidence="1" type="ORF">DS421_19g672920</name>
</gene>
<organism evidence="1 2">
    <name type="scientific">Arachis hypogaea</name>
    <name type="common">Peanut</name>
    <dbReference type="NCBI Taxonomy" id="3818"/>
    <lineage>
        <taxon>Eukaryota</taxon>
        <taxon>Viridiplantae</taxon>
        <taxon>Streptophyta</taxon>
        <taxon>Embryophyta</taxon>
        <taxon>Tracheophyta</taxon>
        <taxon>Spermatophyta</taxon>
        <taxon>Magnoliopsida</taxon>
        <taxon>eudicotyledons</taxon>
        <taxon>Gunneridae</taxon>
        <taxon>Pentapetalae</taxon>
        <taxon>rosids</taxon>
        <taxon>fabids</taxon>
        <taxon>Fabales</taxon>
        <taxon>Fabaceae</taxon>
        <taxon>Papilionoideae</taxon>
        <taxon>50 kb inversion clade</taxon>
        <taxon>dalbergioids sensu lato</taxon>
        <taxon>Dalbergieae</taxon>
        <taxon>Pterocarpus clade</taxon>
        <taxon>Arachis</taxon>
    </lineage>
</organism>
<accession>A0A6B9VFF2</accession>
<sequence>MGKTSGARRGWTIDANCATVLLGRLRCAQLLVGETGREGSHLAWGRERPFCTIRNCCKFLFNLTFKLEIIKNQLI</sequence>
<name>A0A6B9VFF2_ARAHY</name>
<proteinExistence type="predicted"/>